<protein>
    <submittedName>
        <fullName evidence="2">Uncharacterized protein</fullName>
    </submittedName>
</protein>
<dbReference type="RefSeq" id="WP_146156969.1">
    <property type="nucleotide sequence ID" value="NZ_JAERMS010000006.1"/>
</dbReference>
<evidence type="ECO:0000313" key="3">
    <source>
        <dbReference type="Proteomes" id="UP000664265"/>
    </source>
</evidence>
<keyword evidence="1" id="KW-0812">Transmembrane</keyword>
<sequence>MKNYILFLFLLGSGINLIVADQASDLAKCVYFFFFLVAIVLWVVFSKQDKNFVKLMEDYN</sequence>
<dbReference type="EMBL" id="JAERMS010000006">
    <property type="protein sequence ID" value="MBO1362837.1"/>
    <property type="molecule type" value="Genomic_DNA"/>
</dbReference>
<dbReference type="Proteomes" id="UP000664265">
    <property type="component" value="Unassembled WGS sequence"/>
</dbReference>
<accession>A0ABS3M3S4</accession>
<proteinExistence type="predicted"/>
<keyword evidence="1" id="KW-0472">Membrane</keyword>
<reference evidence="2 3" key="1">
    <citation type="submission" date="2021-01" db="EMBL/GenBank/DDBJ databases">
        <title>Prevotella A2931 sp. nov.</title>
        <authorList>
            <person name="Buhl M."/>
            <person name="Oberhettinger P."/>
        </authorList>
    </citation>
    <scope>NUCLEOTIDE SEQUENCE [LARGE SCALE GENOMIC DNA]</scope>
    <source>
        <strain evidence="2 3">A2931</strain>
    </source>
</reference>
<organism evidence="2 3">
    <name type="scientific">Prevotella illustrans</name>
    <dbReference type="NCBI Taxonomy" id="2800387"/>
    <lineage>
        <taxon>Bacteria</taxon>
        <taxon>Pseudomonadati</taxon>
        <taxon>Bacteroidota</taxon>
        <taxon>Bacteroidia</taxon>
        <taxon>Bacteroidales</taxon>
        <taxon>Prevotellaceae</taxon>
        <taxon>Prevotella</taxon>
    </lineage>
</organism>
<comment type="caution">
    <text evidence="2">The sequence shown here is derived from an EMBL/GenBank/DDBJ whole genome shotgun (WGS) entry which is preliminary data.</text>
</comment>
<evidence type="ECO:0000313" key="2">
    <source>
        <dbReference type="EMBL" id="MBO1362837.1"/>
    </source>
</evidence>
<keyword evidence="1" id="KW-1133">Transmembrane helix</keyword>
<evidence type="ECO:0000256" key="1">
    <source>
        <dbReference type="SAM" id="Phobius"/>
    </source>
</evidence>
<feature type="transmembrane region" description="Helical" evidence="1">
    <location>
        <begin position="30"/>
        <end position="46"/>
    </location>
</feature>
<gene>
    <name evidence="2" type="ORF">JHU38_03425</name>
</gene>
<keyword evidence="3" id="KW-1185">Reference proteome</keyword>
<name>A0ABS3M3S4_9BACT</name>